<keyword evidence="4" id="KW-0812">Transmembrane</keyword>
<dbReference type="SMART" id="SM00320">
    <property type="entry name" value="WD40"/>
    <property type="match status" value="2"/>
</dbReference>
<evidence type="ECO:0000313" key="5">
    <source>
        <dbReference type="EMBL" id="KZV92647.1"/>
    </source>
</evidence>
<proteinExistence type="predicted"/>
<dbReference type="InterPro" id="IPR015943">
    <property type="entry name" value="WD40/YVTN_repeat-like_dom_sf"/>
</dbReference>
<feature type="compositionally biased region" description="Low complexity" evidence="3">
    <location>
        <begin position="1"/>
        <end position="12"/>
    </location>
</feature>
<dbReference type="SUPFAM" id="SSF50960">
    <property type="entry name" value="TolB, C-terminal domain"/>
    <property type="match status" value="1"/>
</dbReference>
<gene>
    <name evidence="5" type="ORF">EXIGLDRAFT_836264</name>
</gene>
<dbReference type="Proteomes" id="UP000077266">
    <property type="component" value="Unassembled WGS sequence"/>
</dbReference>
<keyword evidence="4" id="KW-0472">Membrane</keyword>
<dbReference type="InterPro" id="IPR001680">
    <property type="entry name" value="WD40_rpt"/>
</dbReference>
<dbReference type="Pfam" id="PF00400">
    <property type="entry name" value="WD40"/>
    <property type="match status" value="1"/>
</dbReference>
<feature type="transmembrane region" description="Helical" evidence="4">
    <location>
        <begin position="336"/>
        <end position="356"/>
    </location>
</feature>
<dbReference type="Gene3D" id="2.130.10.10">
    <property type="entry name" value="YVTN repeat-like/Quinoprotein amine dehydrogenase"/>
    <property type="match status" value="1"/>
</dbReference>
<accession>A0A165HYQ9</accession>
<dbReference type="STRING" id="1314781.A0A165HYQ9"/>
<evidence type="ECO:0000313" key="6">
    <source>
        <dbReference type="Proteomes" id="UP000077266"/>
    </source>
</evidence>
<feature type="region of interest" description="Disordered" evidence="3">
    <location>
        <begin position="1"/>
        <end position="20"/>
    </location>
</feature>
<evidence type="ECO:0000256" key="2">
    <source>
        <dbReference type="ARBA" id="ARBA00022737"/>
    </source>
</evidence>
<keyword evidence="6" id="KW-1185">Reference proteome</keyword>
<keyword evidence="2" id="KW-0677">Repeat</keyword>
<evidence type="ECO:0000256" key="4">
    <source>
        <dbReference type="SAM" id="Phobius"/>
    </source>
</evidence>
<dbReference type="InParanoid" id="A0A165HYQ9"/>
<feature type="transmembrane region" description="Helical" evidence="4">
    <location>
        <begin position="289"/>
        <end position="311"/>
    </location>
</feature>
<evidence type="ECO:0008006" key="7">
    <source>
        <dbReference type="Google" id="ProtNLM"/>
    </source>
</evidence>
<evidence type="ECO:0000256" key="1">
    <source>
        <dbReference type="ARBA" id="ARBA00022574"/>
    </source>
</evidence>
<feature type="transmembrane region" description="Helical" evidence="4">
    <location>
        <begin position="362"/>
        <end position="387"/>
    </location>
</feature>
<evidence type="ECO:0000256" key="3">
    <source>
        <dbReference type="SAM" id="MobiDB-lite"/>
    </source>
</evidence>
<dbReference type="AlphaFoldDB" id="A0A165HYQ9"/>
<protein>
    <recommendedName>
        <fullName evidence="7">WD40 repeat-like protein</fullName>
    </recommendedName>
</protein>
<dbReference type="EMBL" id="KV426004">
    <property type="protein sequence ID" value="KZV92647.1"/>
    <property type="molecule type" value="Genomic_DNA"/>
</dbReference>
<dbReference type="InterPro" id="IPR051350">
    <property type="entry name" value="WD_repeat-ST_regulator"/>
</dbReference>
<dbReference type="PANTHER" id="PTHR22838:SF0">
    <property type="entry name" value="WD REPEAT-CONTAINING PROTEIN 26"/>
    <property type="match status" value="1"/>
</dbReference>
<dbReference type="PANTHER" id="PTHR22838">
    <property type="entry name" value="WD REPEAT PROTEIN 26-RELATED"/>
    <property type="match status" value="1"/>
</dbReference>
<name>A0A165HYQ9_EXIGL</name>
<keyword evidence="1" id="KW-0853">WD repeat</keyword>
<reference evidence="5 6" key="1">
    <citation type="journal article" date="2016" name="Mol. Biol. Evol.">
        <title>Comparative Genomics of Early-Diverging Mushroom-Forming Fungi Provides Insights into the Origins of Lignocellulose Decay Capabilities.</title>
        <authorList>
            <person name="Nagy L.G."/>
            <person name="Riley R."/>
            <person name="Tritt A."/>
            <person name="Adam C."/>
            <person name="Daum C."/>
            <person name="Floudas D."/>
            <person name="Sun H."/>
            <person name="Yadav J.S."/>
            <person name="Pangilinan J."/>
            <person name="Larsson K.H."/>
            <person name="Matsuura K."/>
            <person name="Barry K."/>
            <person name="Labutti K."/>
            <person name="Kuo R."/>
            <person name="Ohm R.A."/>
            <person name="Bhattacharya S.S."/>
            <person name="Shirouzu T."/>
            <person name="Yoshinaga Y."/>
            <person name="Martin F.M."/>
            <person name="Grigoriev I.V."/>
            <person name="Hibbett D.S."/>
        </authorList>
    </citation>
    <scope>NUCLEOTIDE SEQUENCE [LARGE SCALE GENOMIC DNA]</scope>
    <source>
        <strain evidence="5 6">HHB12029</strain>
    </source>
</reference>
<sequence length="833" mass="92409">MHRTARAATDAAGRNVSSQRRDELHALLDALLDKIPGDNGVRPNGAERHSVDEQMQGKGAASFELFQSRVLSIDRALQTFTHAFTQLGSSVGLLSATFALRQHLAILLYLVRDNAADLFPRLVRRDAYAPIRLAQTADAAKTVDVLENFPRVLQDLAACTSIFLDRLGEFTEFTDQSVSGPLLTLKTDLVYWADCLREFEGQLRFPGVTQYIHDLSIEIGEHLDAVTNAFVVLVEVGVPTIRSSQKHGTLATTPERLTTIATLFSGVTATTIQYTLDQNHTTLGTLVNVFWYSSLVFSIASAVNSLIVLTWNETPYRSPKTHLPAWISMWLKRSPLVFLTTAVIAFSVGLVLFTFSSSQPQAVCICVIVFTGFSSIGLLTATVWLMLERWIYARHKGRIWLDTFIRSEARRIWSGLRARAEAFRHHWDALLPTTRPTSPFVDPAGEHADTIREGEGITPAAANLHHVTESPQQQGQEEHFEPLYPSKPNRRFRHAVRSVMAMAAAKDAAAAAAAEKEGHVTRRNFIETFSTGRLLRLKSLGTTLNNIKLTRSAILHQGVVGNISFSPDNSLLATCSWDGTGAITKISDFSSISVLDYAYDNTREVSWSSDGSYLLTKEPDGVNIWTRDGVCERRIPRPRAIVDVAWFPDRPHFLSVEVNEVVHMDVKGEVQDRHVLEHMRLHSVAITRDGARLLIAATLEQSRNGYKPANARPEKRIVVYNRLEKAIETQVPVVHTVSRISISRVGRFALASYENKVPPQLWRISSLQGEARLAFVHAFMPNQDLDFAGPSASAGRTMSSSYPLANLETSLSGIVNHARCSSTYAPNMALERA</sequence>
<keyword evidence="4" id="KW-1133">Transmembrane helix</keyword>
<dbReference type="OrthoDB" id="972532at2759"/>
<organism evidence="5 6">
    <name type="scientific">Exidia glandulosa HHB12029</name>
    <dbReference type="NCBI Taxonomy" id="1314781"/>
    <lineage>
        <taxon>Eukaryota</taxon>
        <taxon>Fungi</taxon>
        <taxon>Dikarya</taxon>
        <taxon>Basidiomycota</taxon>
        <taxon>Agaricomycotina</taxon>
        <taxon>Agaricomycetes</taxon>
        <taxon>Auriculariales</taxon>
        <taxon>Exidiaceae</taxon>
        <taxon>Exidia</taxon>
    </lineage>
</organism>